<accession>A0A2M8EN59</accession>
<dbReference type="InterPro" id="IPR048846">
    <property type="entry name" value="PaaX-like_central"/>
</dbReference>
<dbReference type="GO" id="GO:0043571">
    <property type="term" value="P:maintenance of CRISPR repeat elements"/>
    <property type="evidence" value="ECO:0007669"/>
    <property type="project" value="InterPro"/>
</dbReference>
<keyword evidence="6" id="KW-0051">Antiviral defense</keyword>
<dbReference type="SUPFAM" id="SSF143430">
    <property type="entry name" value="TTP0101/SSO1404-like"/>
    <property type="match status" value="1"/>
</dbReference>
<keyword evidence="2" id="KW-0479">Metal-binding</keyword>
<dbReference type="Pfam" id="PF20803">
    <property type="entry name" value="PaaX_M"/>
    <property type="match status" value="1"/>
</dbReference>
<comment type="caution">
    <text evidence="8">The sequence shown here is derived from an EMBL/GenBank/DDBJ whole genome shotgun (WGS) entry which is preliminary data.</text>
</comment>
<dbReference type="EMBL" id="PFSI01000066">
    <property type="protein sequence ID" value="PJC24170.1"/>
    <property type="molecule type" value="Genomic_DNA"/>
</dbReference>
<gene>
    <name evidence="8" type="primary">cas2</name>
    <name evidence="8" type="ORF">CO057_04280</name>
</gene>
<dbReference type="Proteomes" id="UP000230251">
    <property type="component" value="Unassembled WGS sequence"/>
</dbReference>
<organism evidence="8 9">
    <name type="scientific">Candidatus Uhrbacteria bacterium CG_4_9_14_0_2_um_filter_41_50</name>
    <dbReference type="NCBI Taxonomy" id="1975031"/>
    <lineage>
        <taxon>Bacteria</taxon>
        <taxon>Candidatus Uhriibacteriota</taxon>
    </lineage>
</organism>
<keyword evidence="1" id="KW-0540">Nuclease</keyword>
<reference evidence="9" key="1">
    <citation type="submission" date="2017-09" db="EMBL/GenBank/DDBJ databases">
        <title>Depth-based differentiation of microbial function through sediment-hosted aquifers and enrichment of novel symbionts in the deep terrestrial subsurface.</title>
        <authorList>
            <person name="Probst A.J."/>
            <person name="Ladd B."/>
            <person name="Jarett J.K."/>
            <person name="Geller-Mcgrath D.E."/>
            <person name="Sieber C.M.K."/>
            <person name="Emerson J.B."/>
            <person name="Anantharaman K."/>
            <person name="Thomas B.C."/>
            <person name="Malmstrom R."/>
            <person name="Stieglmeier M."/>
            <person name="Klingl A."/>
            <person name="Woyke T."/>
            <person name="Ryan C.M."/>
            <person name="Banfield J.F."/>
        </authorList>
    </citation>
    <scope>NUCLEOTIDE SEQUENCE [LARGE SCALE GENOMIC DNA]</scope>
</reference>
<evidence type="ECO:0000256" key="6">
    <source>
        <dbReference type="ARBA" id="ARBA00023118"/>
    </source>
</evidence>
<feature type="domain" description="Transcriptional repressor PaaX-like central Cas2-like" evidence="7">
    <location>
        <begin position="120"/>
        <end position="182"/>
    </location>
</feature>
<evidence type="ECO:0000256" key="4">
    <source>
        <dbReference type="ARBA" id="ARBA00022801"/>
    </source>
</evidence>
<dbReference type="GO" id="GO:0004521">
    <property type="term" value="F:RNA endonuclease activity"/>
    <property type="evidence" value="ECO:0007669"/>
    <property type="project" value="InterPro"/>
</dbReference>
<sequence length="186" mass="22011">MITFLMRSHVKCNRMENQKNKVSRTAQVLVDLFNDVDFFLANGRQYGQCGRSLEEMREIKNAVERRERNHAIYRAKQQKLIKTQKEGDKIYQYLTKKGAVSLLKSKIILEKQTLPEGEICFVIFDIPEDIKHVRDTFRKLLKDIGFRMTQRSVWEGDLDIVDDLRSLVDIMNAQKYIRVYHALDIR</sequence>
<evidence type="ECO:0000256" key="2">
    <source>
        <dbReference type="ARBA" id="ARBA00022723"/>
    </source>
</evidence>
<keyword evidence="3 8" id="KW-0255">Endonuclease</keyword>
<dbReference type="AlphaFoldDB" id="A0A2M8EN59"/>
<keyword evidence="5" id="KW-0460">Magnesium</keyword>
<evidence type="ECO:0000259" key="7">
    <source>
        <dbReference type="Pfam" id="PF20803"/>
    </source>
</evidence>
<evidence type="ECO:0000256" key="1">
    <source>
        <dbReference type="ARBA" id="ARBA00022722"/>
    </source>
</evidence>
<name>A0A2M8EN59_9BACT</name>
<protein>
    <submittedName>
        <fullName evidence="8">CRISPR-associated endonuclease Cas2</fullName>
    </submittedName>
</protein>
<evidence type="ECO:0000313" key="8">
    <source>
        <dbReference type="EMBL" id="PJC24170.1"/>
    </source>
</evidence>
<dbReference type="InterPro" id="IPR021127">
    <property type="entry name" value="CRISPR_associated_Cas2"/>
</dbReference>
<evidence type="ECO:0000313" key="9">
    <source>
        <dbReference type="Proteomes" id="UP000230251"/>
    </source>
</evidence>
<dbReference type="NCBIfam" id="TIGR01573">
    <property type="entry name" value="cas2"/>
    <property type="match status" value="1"/>
</dbReference>
<keyword evidence="4" id="KW-0378">Hydrolase</keyword>
<evidence type="ECO:0000256" key="3">
    <source>
        <dbReference type="ARBA" id="ARBA00022759"/>
    </source>
</evidence>
<proteinExistence type="predicted"/>
<evidence type="ECO:0000256" key="5">
    <source>
        <dbReference type="ARBA" id="ARBA00022842"/>
    </source>
</evidence>